<keyword evidence="2" id="KW-0805">Transcription regulation</keyword>
<keyword evidence="9" id="KW-1185">Reference proteome</keyword>
<evidence type="ECO:0000256" key="3">
    <source>
        <dbReference type="ARBA" id="ARBA00023125"/>
    </source>
</evidence>
<evidence type="ECO:0000256" key="6">
    <source>
        <dbReference type="SAM" id="MobiDB-lite"/>
    </source>
</evidence>
<keyword evidence="3" id="KW-0238">DNA-binding</keyword>
<dbReference type="EMBL" id="PNBA02000016">
    <property type="protein sequence ID" value="KAG6396638.1"/>
    <property type="molecule type" value="Genomic_DNA"/>
</dbReference>
<accession>A0A8X8WKE1</accession>
<comment type="subcellular location">
    <subcellularLocation>
        <location evidence="1">Nucleus</location>
    </subcellularLocation>
</comment>
<dbReference type="PANTHER" id="PTHR31194">
    <property type="entry name" value="SHN SHINE , DNA BINDING / TRANSCRIPTION FACTOR"/>
    <property type="match status" value="1"/>
</dbReference>
<dbReference type="InterPro" id="IPR001471">
    <property type="entry name" value="AP2/ERF_dom"/>
</dbReference>
<proteinExistence type="predicted"/>
<dbReference type="InterPro" id="IPR036955">
    <property type="entry name" value="AP2/ERF_dom_sf"/>
</dbReference>
<feature type="compositionally biased region" description="Polar residues" evidence="6">
    <location>
        <begin position="65"/>
        <end position="78"/>
    </location>
</feature>
<evidence type="ECO:0000256" key="1">
    <source>
        <dbReference type="ARBA" id="ARBA00004123"/>
    </source>
</evidence>
<evidence type="ECO:0000256" key="4">
    <source>
        <dbReference type="ARBA" id="ARBA00023163"/>
    </source>
</evidence>
<dbReference type="GO" id="GO:0003700">
    <property type="term" value="F:DNA-binding transcription factor activity"/>
    <property type="evidence" value="ECO:0007669"/>
    <property type="project" value="InterPro"/>
</dbReference>
<feature type="domain" description="AP2/ERF" evidence="7">
    <location>
        <begin position="14"/>
        <end position="71"/>
    </location>
</feature>
<dbReference type="Gene3D" id="3.30.730.10">
    <property type="entry name" value="AP2/ERF domain"/>
    <property type="match status" value="1"/>
</dbReference>
<evidence type="ECO:0000259" key="7">
    <source>
        <dbReference type="PROSITE" id="PS51032"/>
    </source>
</evidence>
<dbReference type="Proteomes" id="UP000298416">
    <property type="component" value="Unassembled WGS sequence"/>
</dbReference>
<reference evidence="8" key="2">
    <citation type="submission" date="2020-08" db="EMBL/GenBank/DDBJ databases">
        <title>Plant Genome Project.</title>
        <authorList>
            <person name="Zhang R.-G."/>
        </authorList>
    </citation>
    <scope>NUCLEOTIDE SEQUENCE</scope>
    <source>
        <strain evidence="8">Huo1</strain>
        <tissue evidence="8">Leaf</tissue>
    </source>
</reference>
<dbReference type="PANTHER" id="PTHR31194:SF62">
    <property type="entry name" value="ETHYLENE-RESPONSIVE TRANSCRIPTION FACTOR ERF118"/>
    <property type="match status" value="1"/>
</dbReference>
<comment type="caution">
    <text evidence="8">The sequence shown here is derived from an EMBL/GenBank/DDBJ whole genome shotgun (WGS) entry which is preliminary data.</text>
</comment>
<dbReference type="AlphaFoldDB" id="A0A8X8WKE1"/>
<dbReference type="GO" id="GO:0005634">
    <property type="term" value="C:nucleus"/>
    <property type="evidence" value="ECO:0007669"/>
    <property type="project" value="UniProtKB-SubCell"/>
</dbReference>
<dbReference type="InterPro" id="IPR016177">
    <property type="entry name" value="DNA-bd_dom_sf"/>
</dbReference>
<protein>
    <recommendedName>
        <fullName evidence="7">AP2/ERF domain-containing protein</fullName>
    </recommendedName>
</protein>
<gene>
    <name evidence="8" type="ORF">SASPL_142793</name>
</gene>
<dbReference type="SUPFAM" id="SSF54171">
    <property type="entry name" value="DNA-binding domain"/>
    <property type="match status" value="1"/>
</dbReference>
<organism evidence="8">
    <name type="scientific">Salvia splendens</name>
    <name type="common">Scarlet sage</name>
    <dbReference type="NCBI Taxonomy" id="180675"/>
    <lineage>
        <taxon>Eukaryota</taxon>
        <taxon>Viridiplantae</taxon>
        <taxon>Streptophyta</taxon>
        <taxon>Embryophyta</taxon>
        <taxon>Tracheophyta</taxon>
        <taxon>Spermatophyta</taxon>
        <taxon>Magnoliopsida</taxon>
        <taxon>eudicotyledons</taxon>
        <taxon>Gunneridae</taxon>
        <taxon>Pentapetalae</taxon>
        <taxon>asterids</taxon>
        <taxon>lamiids</taxon>
        <taxon>Lamiales</taxon>
        <taxon>Lamiaceae</taxon>
        <taxon>Nepetoideae</taxon>
        <taxon>Mentheae</taxon>
        <taxon>Salviinae</taxon>
        <taxon>Salvia</taxon>
        <taxon>Salvia subgen. Calosphace</taxon>
        <taxon>core Calosphace</taxon>
    </lineage>
</organism>
<evidence type="ECO:0000256" key="5">
    <source>
        <dbReference type="ARBA" id="ARBA00023242"/>
    </source>
</evidence>
<dbReference type="InterPro" id="IPR050913">
    <property type="entry name" value="AP2/ERF_ERF"/>
</dbReference>
<keyword evidence="5" id="KW-0539">Nucleus</keyword>
<dbReference type="PROSITE" id="PS51032">
    <property type="entry name" value="AP2_ERF"/>
    <property type="match status" value="1"/>
</dbReference>
<reference evidence="8" key="1">
    <citation type="submission" date="2018-01" db="EMBL/GenBank/DDBJ databases">
        <authorList>
            <person name="Mao J.F."/>
        </authorList>
    </citation>
    <scope>NUCLEOTIDE SEQUENCE</scope>
    <source>
        <strain evidence="8">Huo1</strain>
        <tissue evidence="8">Leaf</tissue>
    </source>
</reference>
<evidence type="ECO:0000256" key="2">
    <source>
        <dbReference type="ARBA" id="ARBA00023015"/>
    </source>
</evidence>
<evidence type="ECO:0000313" key="8">
    <source>
        <dbReference type="EMBL" id="KAG6396638.1"/>
    </source>
</evidence>
<feature type="region of interest" description="Disordered" evidence="6">
    <location>
        <begin position="65"/>
        <end position="94"/>
    </location>
</feature>
<keyword evidence="4" id="KW-0804">Transcription</keyword>
<dbReference type="SMART" id="SM00380">
    <property type="entry name" value="AP2"/>
    <property type="match status" value="1"/>
</dbReference>
<name>A0A8X8WKE1_SALSN</name>
<dbReference type="GO" id="GO:0003677">
    <property type="term" value="F:DNA binding"/>
    <property type="evidence" value="ECO:0007669"/>
    <property type="project" value="UniProtKB-KW"/>
</dbReference>
<evidence type="ECO:0000313" key="9">
    <source>
        <dbReference type="Proteomes" id="UP000298416"/>
    </source>
</evidence>
<sequence length="142" mass="15650">MKLSCDRKGSRGKKLIGAHKRTSGRYSTEIWDPHQKRRIWLGTFTSAEEASLVYLAAKRQIQEQSRPTDETINCISSEKTPDESGGAAVREDVSGDKDMPEWKIGFLCGVEIVDRNGFLVGEFSKVDDLSISTAADGVVLAD</sequence>